<gene>
    <name evidence="7" type="ORF">RchiOBHm_Chr6g0286791</name>
</gene>
<evidence type="ECO:0000256" key="2">
    <source>
        <dbReference type="ARBA" id="ARBA00023125"/>
    </source>
</evidence>
<keyword evidence="1" id="KW-0805">Transcription regulation</keyword>
<evidence type="ECO:0000256" key="5">
    <source>
        <dbReference type="ARBA" id="ARBA00023242"/>
    </source>
</evidence>
<keyword evidence="2" id="KW-0238">DNA-binding</keyword>
<reference evidence="7 8" key="1">
    <citation type="journal article" date="2018" name="Nat. Genet.">
        <title>The Rosa genome provides new insights in the design of modern roses.</title>
        <authorList>
            <person name="Bendahmane M."/>
        </authorList>
    </citation>
    <scope>NUCLEOTIDE SEQUENCE [LARGE SCALE GENOMIC DNA]</scope>
    <source>
        <strain evidence="8">cv. Old Blush</strain>
    </source>
</reference>
<name>A0A2P6PUX8_ROSCH</name>
<feature type="domain" description="START" evidence="6">
    <location>
        <begin position="63"/>
        <end position="272"/>
    </location>
</feature>
<keyword evidence="3" id="KW-0371">Homeobox</keyword>
<dbReference type="PROSITE" id="PS50848">
    <property type="entry name" value="START"/>
    <property type="match status" value="1"/>
</dbReference>
<evidence type="ECO:0000313" key="7">
    <source>
        <dbReference type="EMBL" id="PRQ25724.1"/>
    </source>
</evidence>
<comment type="caution">
    <text evidence="7">The sequence shown here is derived from an EMBL/GenBank/DDBJ whole genome shotgun (WGS) entry which is preliminary data.</text>
</comment>
<evidence type="ECO:0000259" key="6">
    <source>
        <dbReference type="PROSITE" id="PS50848"/>
    </source>
</evidence>
<evidence type="ECO:0000313" key="8">
    <source>
        <dbReference type="Proteomes" id="UP000238479"/>
    </source>
</evidence>
<accession>A0A2P6PUX8</accession>
<proteinExistence type="predicted"/>
<keyword evidence="5" id="KW-0539">Nucleus</keyword>
<keyword evidence="4" id="KW-0804">Transcription</keyword>
<dbReference type="InterPro" id="IPR002913">
    <property type="entry name" value="START_lipid-bd_dom"/>
</dbReference>
<sequence length="516" mass="57822">MGLMGFQMFTNNIDFVKFYEASSSNGIEEPKGVPKFLEMQECYNICMAAYKEVMTMAVKANTWVVEVPLLGSIEELQQMFRAPPSPGMEIEYSIDSGVVPFKLETVVAAMTNVDEWASALSNIVHHRTDEVPSGVMSNLACNTPPHTRDNFKGVKTINAELLLPMPCMPTRKFSFVRFLRQVIPDVWAVVDVSTDYFPHIDSTLKVNCKRRPSGVIIRRRDDHSEVIWIENMEVQKCNVQDSIYSGVINSNLAFGAKRWISTLSTKEKRIESRFVTLRLPNNFSQAFSVRVALLTLTRRLKKAYLNYITEHPDETKWDLLSDTGVQILKDADAEGKDNYMAVTTFRVKATPSTVFNFLVKRTRELQWSHLEEMEEPEEVITLVTDDDSNCITLHAKSVMQTESAENFEYVLQEASRDEFCSFIIASPISQSEVNSALGLGKSSCALRPFGFSIIPDGSRGLLSGASLVTMAFQRELDADLETSEVIEGMSNHVSDIVGAINEAYSAVTVGEEATEL</sequence>
<dbReference type="GO" id="GO:0008289">
    <property type="term" value="F:lipid binding"/>
    <property type="evidence" value="ECO:0007669"/>
    <property type="project" value="InterPro"/>
</dbReference>
<evidence type="ECO:0000256" key="4">
    <source>
        <dbReference type="ARBA" id="ARBA00023163"/>
    </source>
</evidence>
<dbReference type="Pfam" id="PF01852">
    <property type="entry name" value="START"/>
    <property type="match status" value="1"/>
</dbReference>
<dbReference type="SMART" id="SM00234">
    <property type="entry name" value="START"/>
    <property type="match status" value="1"/>
</dbReference>
<dbReference type="PANTHER" id="PTHR45654:SF90">
    <property type="entry name" value="HOMEOBOX-LEUCINE ZIPPER PROTEIN ROC7-LIKE"/>
    <property type="match status" value="1"/>
</dbReference>
<dbReference type="InterPro" id="IPR042160">
    <property type="entry name" value="HD-Zip_IV"/>
</dbReference>
<dbReference type="GO" id="GO:0003677">
    <property type="term" value="F:DNA binding"/>
    <property type="evidence" value="ECO:0007669"/>
    <property type="project" value="UniProtKB-KW"/>
</dbReference>
<evidence type="ECO:0000256" key="3">
    <source>
        <dbReference type="ARBA" id="ARBA00023155"/>
    </source>
</evidence>
<dbReference type="OMA" id="ECINEAP"/>
<organism evidence="7 8">
    <name type="scientific">Rosa chinensis</name>
    <name type="common">China rose</name>
    <dbReference type="NCBI Taxonomy" id="74649"/>
    <lineage>
        <taxon>Eukaryota</taxon>
        <taxon>Viridiplantae</taxon>
        <taxon>Streptophyta</taxon>
        <taxon>Embryophyta</taxon>
        <taxon>Tracheophyta</taxon>
        <taxon>Spermatophyta</taxon>
        <taxon>Magnoliopsida</taxon>
        <taxon>eudicotyledons</taxon>
        <taxon>Gunneridae</taxon>
        <taxon>Pentapetalae</taxon>
        <taxon>rosids</taxon>
        <taxon>fabids</taxon>
        <taxon>Rosales</taxon>
        <taxon>Rosaceae</taxon>
        <taxon>Rosoideae</taxon>
        <taxon>Rosoideae incertae sedis</taxon>
        <taxon>Rosa</taxon>
    </lineage>
</organism>
<keyword evidence="8" id="KW-1185">Reference proteome</keyword>
<dbReference type="InterPro" id="IPR057993">
    <property type="entry name" value="HD-Zip_IV_C"/>
</dbReference>
<dbReference type="EMBL" id="PDCK01000044">
    <property type="protein sequence ID" value="PRQ25724.1"/>
    <property type="molecule type" value="Genomic_DNA"/>
</dbReference>
<evidence type="ECO:0000256" key="1">
    <source>
        <dbReference type="ARBA" id="ARBA00023015"/>
    </source>
</evidence>
<dbReference type="AlphaFoldDB" id="A0A2P6PUX8"/>
<dbReference type="SUPFAM" id="SSF55961">
    <property type="entry name" value="Bet v1-like"/>
    <property type="match status" value="1"/>
</dbReference>
<protein>
    <submittedName>
        <fullName evidence="7">Putative START domain-containing protein</fullName>
    </submittedName>
</protein>
<dbReference type="Pfam" id="PF25797">
    <property type="entry name" value="PDF2_C"/>
    <property type="match status" value="1"/>
</dbReference>
<dbReference type="Proteomes" id="UP000238479">
    <property type="component" value="Chromosome 6"/>
</dbReference>
<dbReference type="PANTHER" id="PTHR45654">
    <property type="entry name" value="HOMEOBOX-LEUCINE ZIPPER PROTEIN MERISTEM L1"/>
    <property type="match status" value="1"/>
</dbReference>
<dbReference type="Gramene" id="PRQ25724">
    <property type="protein sequence ID" value="PRQ25724"/>
    <property type="gene ID" value="RchiOBHm_Chr6g0286791"/>
</dbReference>
<dbReference type="STRING" id="74649.A0A2P6PUX8"/>